<proteinExistence type="predicted"/>
<evidence type="ECO:0000313" key="2">
    <source>
        <dbReference type="Proteomes" id="UP001595596"/>
    </source>
</evidence>
<protein>
    <submittedName>
        <fullName evidence="1">DNA polymerase III subunit epsilon</fullName>
    </submittedName>
</protein>
<gene>
    <name evidence="1" type="ORF">ACFOMP_18315</name>
</gene>
<reference evidence="2" key="1">
    <citation type="journal article" date="2019" name="Int. J. Syst. Evol. Microbiol.">
        <title>The Global Catalogue of Microorganisms (GCM) 10K type strain sequencing project: providing services to taxonomists for standard genome sequencing and annotation.</title>
        <authorList>
            <consortium name="The Broad Institute Genomics Platform"/>
            <consortium name="The Broad Institute Genome Sequencing Center for Infectious Disease"/>
            <person name="Wu L."/>
            <person name="Ma J."/>
        </authorList>
    </citation>
    <scope>NUCLEOTIDE SEQUENCE [LARGE SCALE GENOMIC DNA]</scope>
    <source>
        <strain evidence="2">VKM B-3226</strain>
    </source>
</reference>
<feature type="non-terminal residue" evidence="1">
    <location>
        <position position="1"/>
    </location>
</feature>
<organism evidence="1 2">
    <name type="scientific">Paracoccus simplex</name>
    <dbReference type="NCBI Taxonomy" id="2086346"/>
    <lineage>
        <taxon>Bacteria</taxon>
        <taxon>Pseudomonadati</taxon>
        <taxon>Pseudomonadota</taxon>
        <taxon>Alphaproteobacteria</taxon>
        <taxon>Rhodobacterales</taxon>
        <taxon>Paracoccaceae</taxon>
        <taxon>Paracoccus</taxon>
    </lineage>
</organism>
<dbReference type="EMBL" id="JBHRXE010000058">
    <property type="protein sequence ID" value="MFC3571412.1"/>
    <property type="molecule type" value="Genomic_DNA"/>
</dbReference>
<sequence length="47" mass="4884">PGAARRGARPRPLAPRITEAEAAAHAGFVATLGEKAVWLRYGGGENL</sequence>
<keyword evidence="2" id="KW-1185">Reference proteome</keyword>
<accession>A0ABV7S3R7</accession>
<dbReference type="Proteomes" id="UP001595596">
    <property type="component" value="Unassembled WGS sequence"/>
</dbReference>
<comment type="caution">
    <text evidence="1">The sequence shown here is derived from an EMBL/GenBank/DDBJ whole genome shotgun (WGS) entry which is preliminary data.</text>
</comment>
<name>A0ABV7S3R7_9RHOB</name>
<evidence type="ECO:0000313" key="1">
    <source>
        <dbReference type="EMBL" id="MFC3571412.1"/>
    </source>
</evidence>